<evidence type="ECO:0000313" key="3">
    <source>
        <dbReference type="Proteomes" id="UP000009082"/>
    </source>
</evidence>
<organism evidence="3">
    <name type="scientific">Vairimorpha ceranae (strain BRL01)</name>
    <name type="common">Microsporidian parasite</name>
    <name type="synonym">Nosema ceranae</name>
    <dbReference type="NCBI Taxonomy" id="578460"/>
    <lineage>
        <taxon>Eukaryota</taxon>
        <taxon>Fungi</taxon>
        <taxon>Fungi incertae sedis</taxon>
        <taxon>Microsporidia</taxon>
        <taxon>Nosematidae</taxon>
        <taxon>Vairimorpha</taxon>
    </lineage>
</organism>
<dbReference type="AlphaFoldDB" id="C4V6I0"/>
<keyword evidence="1" id="KW-1133">Transmembrane helix</keyword>
<accession>C4V6I0</accession>
<feature type="transmembrane region" description="Helical" evidence="1">
    <location>
        <begin position="73"/>
        <end position="97"/>
    </location>
</feature>
<keyword evidence="1" id="KW-0472">Membrane</keyword>
<evidence type="ECO:0000256" key="1">
    <source>
        <dbReference type="SAM" id="Phobius"/>
    </source>
</evidence>
<dbReference type="Proteomes" id="UP000009082">
    <property type="component" value="Unassembled WGS sequence"/>
</dbReference>
<feature type="transmembrane region" description="Helical" evidence="1">
    <location>
        <begin position="117"/>
        <end position="145"/>
    </location>
</feature>
<gene>
    <name evidence="2" type="ORF">NCER_100009</name>
</gene>
<dbReference type="HOGENOM" id="CLU_858157_0_0_1"/>
<feature type="transmembrane region" description="Helical" evidence="1">
    <location>
        <begin position="196"/>
        <end position="216"/>
    </location>
</feature>
<dbReference type="OrthoDB" id="10384740at2759"/>
<sequence>MFKISKCQIFDFISIVVESAVGYYLYRNNKKQFYLGLLKTINIKQIALDILLMIFICISSLIVMIFMFMWNVYILMTFIIVSILYISCKNTLFLWLFLPLYFFKTGLVDDPRVRSTIYLKLPVLVCFAIYNHINLFISIVILELVLSTDYNGFMKILFLFMNLIMIFNITKKISVNTILLLFKYRDGYIESFITRIKAIGIVCMSSILKIFSVFYLSPWIEDFIVIYSLNHDTSYFESVIELKKLEIKKCHRARFLLYPYTIIMVYFTYNYVNLTFFGTYQKIIFFLDFHIFYIEIYQTISDYYRLIDSEMACKNNKYTEIEIN</sequence>
<keyword evidence="1" id="KW-0812">Transmembrane</keyword>
<feature type="transmembrane region" description="Helical" evidence="1">
    <location>
        <begin position="46"/>
        <end position="66"/>
    </location>
</feature>
<evidence type="ECO:0000313" key="2">
    <source>
        <dbReference type="EMBL" id="EEQ83151.1"/>
    </source>
</evidence>
<dbReference type="VEuPathDB" id="MicrosporidiaDB:NCER_100009"/>
<proteinExistence type="predicted"/>
<reference evidence="3" key="1">
    <citation type="journal article" date="2009" name="PLoS Pathog.">
        <title>Genomic analyses of the microsporidian Nosema ceranae, an emergent pathogen of honey bees.</title>
        <authorList>
            <person name="Cornman R.S."/>
            <person name="Chen Y.P."/>
            <person name="Schatz M.C."/>
            <person name="Street C."/>
            <person name="Zhao Y."/>
            <person name="Desany B."/>
            <person name="Egholm M."/>
            <person name="Hutchison S."/>
            <person name="Pettis J.S."/>
            <person name="Lipkin W.I."/>
            <person name="Evans J.D."/>
        </authorList>
    </citation>
    <scope>NUCLEOTIDE SEQUENCE [LARGE SCALE GENOMIC DNA]</scope>
    <source>
        <strain evidence="3">BRL01</strain>
    </source>
</reference>
<protein>
    <submittedName>
        <fullName evidence="2">Uncharacterized protein</fullName>
    </submittedName>
</protein>
<dbReference type="EMBL" id="ACOL01000001">
    <property type="protein sequence ID" value="EEQ83151.1"/>
    <property type="molecule type" value="Genomic_DNA"/>
</dbReference>
<name>C4V6I0_VAIC1</name>
<feature type="transmembrane region" description="Helical" evidence="1">
    <location>
        <begin position="255"/>
        <end position="272"/>
    </location>
</feature>
<dbReference type="InParanoid" id="C4V6I0"/>
<feature type="transmembrane region" description="Helical" evidence="1">
    <location>
        <begin position="157"/>
        <end position="184"/>
    </location>
</feature>
<feature type="transmembrane region" description="Helical" evidence="1">
    <location>
        <begin position="9"/>
        <end position="26"/>
    </location>
</feature>
<dbReference type="KEGG" id="nce:NCER_100009"/>